<evidence type="ECO:0000313" key="5">
    <source>
        <dbReference type="Proteomes" id="UP000281245"/>
    </source>
</evidence>
<feature type="region of interest" description="Disordered" evidence="2">
    <location>
        <begin position="291"/>
        <end position="317"/>
    </location>
</feature>
<evidence type="ECO:0000313" key="3">
    <source>
        <dbReference type="EMBL" id="RMX87178.1"/>
    </source>
</evidence>
<dbReference type="VEuPathDB" id="FungiDB:BTJ68_00324"/>
<evidence type="ECO:0000256" key="2">
    <source>
        <dbReference type="SAM" id="MobiDB-lite"/>
    </source>
</evidence>
<feature type="compositionally biased region" description="Polar residues" evidence="2">
    <location>
        <begin position="7"/>
        <end position="26"/>
    </location>
</feature>
<gene>
    <name evidence="4" type="ORF">D0868_04736</name>
    <name evidence="3" type="ORF">D0869_02552</name>
</gene>
<comment type="caution">
    <text evidence="3">The sequence shown here is derived from an EMBL/GenBank/DDBJ whole genome shotgun (WGS) entry which is preliminary data.</text>
</comment>
<feature type="compositionally biased region" description="Acidic residues" evidence="2">
    <location>
        <begin position="121"/>
        <end position="135"/>
    </location>
</feature>
<feature type="compositionally biased region" description="Low complexity" evidence="2">
    <location>
        <begin position="168"/>
        <end position="179"/>
    </location>
</feature>
<feature type="region of interest" description="Disordered" evidence="2">
    <location>
        <begin position="1"/>
        <end position="31"/>
    </location>
</feature>
<feature type="compositionally biased region" description="Low complexity" evidence="2">
    <location>
        <begin position="408"/>
        <end position="417"/>
    </location>
</feature>
<evidence type="ECO:0000313" key="4">
    <source>
        <dbReference type="EMBL" id="RMY08549.1"/>
    </source>
</evidence>
<accession>A0A3M6X9M7</accession>
<name>A0A3M6X9M7_HORWE</name>
<feature type="compositionally biased region" description="Low complexity" evidence="2">
    <location>
        <begin position="211"/>
        <end position="224"/>
    </location>
</feature>
<reference evidence="5 6" key="1">
    <citation type="journal article" date="2018" name="BMC Genomics">
        <title>Genomic evidence for intraspecific hybridization in a clonal and extremely halotolerant yeast.</title>
        <authorList>
            <person name="Gostincar C."/>
            <person name="Stajich J.E."/>
            <person name="Zupancic J."/>
            <person name="Zalar P."/>
            <person name="Gunde-Cimerman N."/>
        </authorList>
    </citation>
    <scope>NUCLEOTIDE SEQUENCE [LARGE SCALE GENOMIC DNA]</scope>
    <source>
        <strain evidence="4 6">EXF-6654</strain>
        <strain evidence="3 5">EXF-6656</strain>
    </source>
</reference>
<dbReference type="Proteomes" id="UP000282582">
    <property type="component" value="Unassembled WGS sequence"/>
</dbReference>
<protein>
    <submittedName>
        <fullName evidence="3">Uncharacterized protein</fullName>
    </submittedName>
</protein>
<evidence type="ECO:0000256" key="1">
    <source>
        <dbReference type="SAM" id="Coils"/>
    </source>
</evidence>
<dbReference type="EMBL" id="QWIK01000308">
    <property type="protein sequence ID" value="RMY08549.1"/>
    <property type="molecule type" value="Genomic_DNA"/>
</dbReference>
<feature type="region of interest" description="Disordered" evidence="2">
    <location>
        <begin position="386"/>
        <end position="422"/>
    </location>
</feature>
<feature type="region of interest" description="Disordered" evidence="2">
    <location>
        <begin position="162"/>
        <end position="226"/>
    </location>
</feature>
<dbReference type="OrthoDB" id="3643499at2759"/>
<dbReference type="Proteomes" id="UP000281245">
    <property type="component" value="Unassembled WGS sequence"/>
</dbReference>
<organism evidence="3 5">
    <name type="scientific">Hortaea werneckii</name>
    <name type="common">Black yeast</name>
    <name type="synonym">Cladosporium werneckii</name>
    <dbReference type="NCBI Taxonomy" id="91943"/>
    <lineage>
        <taxon>Eukaryota</taxon>
        <taxon>Fungi</taxon>
        <taxon>Dikarya</taxon>
        <taxon>Ascomycota</taxon>
        <taxon>Pezizomycotina</taxon>
        <taxon>Dothideomycetes</taxon>
        <taxon>Dothideomycetidae</taxon>
        <taxon>Mycosphaerellales</taxon>
        <taxon>Teratosphaeriaceae</taxon>
        <taxon>Hortaea</taxon>
    </lineage>
</organism>
<feature type="coiled-coil region" evidence="1">
    <location>
        <begin position="229"/>
        <end position="256"/>
    </location>
</feature>
<dbReference type="AlphaFoldDB" id="A0A3M6X9M7"/>
<feature type="region of interest" description="Disordered" evidence="2">
    <location>
        <begin position="106"/>
        <end position="149"/>
    </location>
</feature>
<keyword evidence="1" id="KW-0175">Coiled coil</keyword>
<dbReference type="EMBL" id="QWIJ01000129">
    <property type="protein sequence ID" value="RMX87178.1"/>
    <property type="molecule type" value="Genomic_DNA"/>
</dbReference>
<proteinExistence type="predicted"/>
<evidence type="ECO:0000313" key="6">
    <source>
        <dbReference type="Proteomes" id="UP000282582"/>
    </source>
</evidence>
<sequence>MPRSYDQARSSLHQQPTATSDPSPWNHQRRSWTDNGVRYTMESASYSSPGLSFQAMGGGSHGSFGNMMSASPHTNRNPLDHSGFGNGLFGAALGLMEGLWSTNQPRVQAPRALPRRTSLLDDSDEDPIEDNDDDLAYGSLNSSSNHRRSMFSRVKDRFLDGRQQTAKPPQQAAAASRSARPQRETRQPQRGSAQRAAPSEVEAASDDEMPQSRQRPQNSRSNSSKAERIAALEAAVQYQNNEVKKCKKQLERATRQRGVHSGHLQALLNELRMRERSLATAIQDLELARVSFSQSRSNQQIPRNRGPSRTNTAPQASRTAFVEDPFFHEGIPGFSTNRRSANPIFAQMDDDMDSFGHEIFDDIHRHFFGNAFMFDEEPDDFGFFGIPRHADSQRKRPKYTRGTSSRSAGFAPGFAATPPKPPPTLLTPEEAKKLFEQYNRQWLALAPIDSRIPYPTRGLHAPALVARDTLWAPTISAHPATWSEETVMQANAQAFFLNVVGLTPQYSEAPGGGQVQMGYEKATATATQKEQLVAILKKEKMRWHSDKLGRRNNGRSGANEALQNDVRARAVFHAVCALMETAME</sequence>